<dbReference type="GO" id="GO:0004725">
    <property type="term" value="F:protein tyrosine phosphatase activity"/>
    <property type="evidence" value="ECO:0007669"/>
    <property type="project" value="UniProtKB-UniRule"/>
</dbReference>
<keyword evidence="2 5" id="KW-0378">Hydrolase</keyword>
<proteinExistence type="inferred from homology"/>
<keyword evidence="7" id="KW-1185">Reference proteome</keyword>
<dbReference type="Gene3D" id="3.20.20.140">
    <property type="entry name" value="Metal-dependent hydrolases"/>
    <property type="match status" value="1"/>
</dbReference>
<evidence type="ECO:0000256" key="5">
    <source>
        <dbReference type="PIRNR" id="PIRNR016557"/>
    </source>
</evidence>
<sequence length="255" mass="27674">MIDIHSHLLPNIDDGSPSLAASLDLAQQAVADGVTHVLMTPHHMNEKYENPKASVIAATAAFQAELDANEIPLTVFPSQEIRLTRGLLDELAAGELLGADENAKYLLIEFPDNVVPDYAGQYFYELQRLGHTPIIAHPERNTAIINNPELLKDLLKQGALAQLTASSYVGTFGTMVAEFAEQLVAANWVNFVVSDAHVLPGRKYEMTAALQKLGSQRAAEYEANAKAAVNGTPIKRAPMAASLTKPSLFKRLFSK</sequence>
<dbReference type="EC" id="3.1.3.48" evidence="5"/>
<dbReference type="KEGG" id="wei:EQG49_13205"/>
<evidence type="ECO:0000313" key="6">
    <source>
        <dbReference type="EMBL" id="QBO37354.1"/>
    </source>
</evidence>
<dbReference type="Pfam" id="PF19567">
    <property type="entry name" value="CpsB_CapC"/>
    <property type="match status" value="1"/>
</dbReference>
<dbReference type="PIRSF" id="PIRSF016557">
    <property type="entry name" value="Caps_synth_CpsB"/>
    <property type="match status" value="1"/>
</dbReference>
<dbReference type="EMBL" id="CP037940">
    <property type="protein sequence ID" value="QBO37354.1"/>
    <property type="molecule type" value="Genomic_DNA"/>
</dbReference>
<dbReference type="RefSeq" id="WP_133364431.1">
    <property type="nucleotide sequence ID" value="NZ_CP037940.1"/>
</dbReference>
<dbReference type="OrthoDB" id="9788539at2"/>
<evidence type="ECO:0000256" key="2">
    <source>
        <dbReference type="ARBA" id="ARBA00022801"/>
    </source>
</evidence>
<evidence type="ECO:0000256" key="3">
    <source>
        <dbReference type="ARBA" id="ARBA00022912"/>
    </source>
</evidence>
<evidence type="ECO:0000313" key="7">
    <source>
        <dbReference type="Proteomes" id="UP000292886"/>
    </source>
</evidence>
<dbReference type="InterPro" id="IPR016195">
    <property type="entry name" value="Pol/histidinol_Pase-like"/>
</dbReference>
<dbReference type="SUPFAM" id="SSF89550">
    <property type="entry name" value="PHP domain-like"/>
    <property type="match status" value="1"/>
</dbReference>
<protein>
    <recommendedName>
        <fullName evidence="5">Tyrosine-protein phosphatase</fullName>
        <ecNumber evidence="5">3.1.3.48</ecNumber>
    </recommendedName>
</protein>
<dbReference type="AlphaFoldDB" id="A0A4P6YWY1"/>
<gene>
    <name evidence="6" type="ORF">EQG49_13205</name>
</gene>
<comment type="catalytic activity">
    <reaction evidence="4 5">
        <text>O-phospho-L-tyrosyl-[protein] + H2O = L-tyrosyl-[protein] + phosphate</text>
        <dbReference type="Rhea" id="RHEA:10684"/>
        <dbReference type="Rhea" id="RHEA-COMP:10136"/>
        <dbReference type="Rhea" id="RHEA-COMP:20101"/>
        <dbReference type="ChEBI" id="CHEBI:15377"/>
        <dbReference type="ChEBI" id="CHEBI:43474"/>
        <dbReference type="ChEBI" id="CHEBI:46858"/>
        <dbReference type="ChEBI" id="CHEBI:61978"/>
        <dbReference type="EC" id="3.1.3.48"/>
    </reaction>
</comment>
<name>A0A4P6YWY1_9LACO</name>
<dbReference type="PANTHER" id="PTHR39181">
    <property type="entry name" value="TYROSINE-PROTEIN PHOSPHATASE YWQE"/>
    <property type="match status" value="1"/>
</dbReference>
<comment type="similarity">
    <text evidence="1 5">Belongs to the metallo-dependent hydrolases superfamily. CpsB/CapC family.</text>
</comment>
<organism evidence="6 7">
    <name type="scientific">Periweissella cryptocerci</name>
    <dbReference type="NCBI Taxonomy" id="2506420"/>
    <lineage>
        <taxon>Bacteria</taxon>
        <taxon>Bacillati</taxon>
        <taxon>Bacillota</taxon>
        <taxon>Bacilli</taxon>
        <taxon>Lactobacillales</taxon>
        <taxon>Lactobacillaceae</taxon>
        <taxon>Periweissella</taxon>
    </lineage>
</organism>
<keyword evidence="3 5" id="KW-0904">Protein phosphatase</keyword>
<dbReference type="GO" id="GO:0030145">
    <property type="term" value="F:manganese ion binding"/>
    <property type="evidence" value="ECO:0007669"/>
    <property type="project" value="UniProtKB-UniRule"/>
</dbReference>
<evidence type="ECO:0000256" key="1">
    <source>
        <dbReference type="ARBA" id="ARBA00005750"/>
    </source>
</evidence>
<accession>A0A4P6YWY1</accession>
<evidence type="ECO:0000256" key="4">
    <source>
        <dbReference type="ARBA" id="ARBA00051722"/>
    </source>
</evidence>
<reference evidence="7" key="1">
    <citation type="submission" date="2019-03" db="EMBL/GenBank/DDBJ databases">
        <title>Weissella sp. 26KH-42 Genome sequencing.</title>
        <authorList>
            <person name="Heo J."/>
            <person name="Kim S.-J."/>
            <person name="Kim J.-S."/>
            <person name="Hong S.-B."/>
            <person name="Kwon S.-W."/>
        </authorList>
    </citation>
    <scope>NUCLEOTIDE SEQUENCE [LARGE SCALE GENOMIC DNA]</scope>
    <source>
        <strain evidence="7">26KH-42</strain>
    </source>
</reference>
<dbReference type="Proteomes" id="UP000292886">
    <property type="component" value="Chromosome"/>
</dbReference>
<dbReference type="InterPro" id="IPR016667">
    <property type="entry name" value="Caps_polysacc_synth_CpsB/CapC"/>
</dbReference>
<dbReference type="PANTHER" id="PTHR39181:SF1">
    <property type="entry name" value="TYROSINE-PROTEIN PHOSPHATASE YWQE"/>
    <property type="match status" value="1"/>
</dbReference>